<dbReference type="Proteomes" id="UP000799118">
    <property type="component" value="Unassembled WGS sequence"/>
</dbReference>
<feature type="non-terminal residue" evidence="1">
    <location>
        <position position="1"/>
    </location>
</feature>
<proteinExistence type="predicted"/>
<dbReference type="OrthoDB" id="3263473at2759"/>
<reference evidence="1" key="1">
    <citation type="journal article" date="2019" name="Environ. Microbiol.">
        <title>Fungal ecological strategies reflected in gene transcription - a case study of two litter decomposers.</title>
        <authorList>
            <person name="Barbi F."/>
            <person name="Kohler A."/>
            <person name="Barry K."/>
            <person name="Baskaran P."/>
            <person name="Daum C."/>
            <person name="Fauchery L."/>
            <person name="Ihrmark K."/>
            <person name="Kuo A."/>
            <person name="LaButti K."/>
            <person name="Lipzen A."/>
            <person name="Morin E."/>
            <person name="Grigoriev I.V."/>
            <person name="Henrissat B."/>
            <person name="Lindahl B."/>
            <person name="Martin F."/>
        </authorList>
    </citation>
    <scope>NUCLEOTIDE SEQUENCE</scope>
    <source>
        <strain evidence="1">JB14</strain>
    </source>
</reference>
<gene>
    <name evidence="1" type="ORF">BT96DRAFT_758427</name>
</gene>
<sequence length="80" mass="9481">LRVEWCRSRTYMKHALEEVRLVKEEMAQTLGSLEKRSEWWHSRAENRAVEDPRLQEGLQGYAKKQAYIQGTLATSFQALW</sequence>
<feature type="non-terminal residue" evidence="1">
    <location>
        <position position="80"/>
    </location>
</feature>
<name>A0A6A4GY15_9AGAR</name>
<dbReference type="EMBL" id="ML769651">
    <property type="protein sequence ID" value="KAE9390631.1"/>
    <property type="molecule type" value="Genomic_DNA"/>
</dbReference>
<dbReference type="AlphaFoldDB" id="A0A6A4GY15"/>
<protein>
    <submittedName>
        <fullName evidence="1">Uncharacterized protein</fullName>
    </submittedName>
</protein>
<organism evidence="1 2">
    <name type="scientific">Gymnopus androsaceus JB14</name>
    <dbReference type="NCBI Taxonomy" id="1447944"/>
    <lineage>
        <taxon>Eukaryota</taxon>
        <taxon>Fungi</taxon>
        <taxon>Dikarya</taxon>
        <taxon>Basidiomycota</taxon>
        <taxon>Agaricomycotina</taxon>
        <taxon>Agaricomycetes</taxon>
        <taxon>Agaricomycetidae</taxon>
        <taxon>Agaricales</taxon>
        <taxon>Marasmiineae</taxon>
        <taxon>Omphalotaceae</taxon>
        <taxon>Gymnopus</taxon>
    </lineage>
</organism>
<accession>A0A6A4GY15</accession>
<keyword evidence="2" id="KW-1185">Reference proteome</keyword>
<evidence type="ECO:0000313" key="2">
    <source>
        <dbReference type="Proteomes" id="UP000799118"/>
    </source>
</evidence>
<evidence type="ECO:0000313" key="1">
    <source>
        <dbReference type="EMBL" id="KAE9390631.1"/>
    </source>
</evidence>